<gene>
    <name evidence="3" type="ORF">ESZ26_11440</name>
    <name evidence="4" type="ORF">ESZ27_10270</name>
</gene>
<dbReference type="GO" id="GO:0005829">
    <property type="term" value="C:cytosol"/>
    <property type="evidence" value="ECO:0007669"/>
    <property type="project" value="TreeGrafter"/>
</dbReference>
<dbReference type="Pfam" id="PF01075">
    <property type="entry name" value="Glyco_transf_9"/>
    <property type="match status" value="1"/>
</dbReference>
<dbReference type="InterPro" id="IPR002201">
    <property type="entry name" value="Glyco_trans_9"/>
</dbReference>
<evidence type="ECO:0000313" key="6">
    <source>
        <dbReference type="Proteomes" id="UP000321917"/>
    </source>
</evidence>
<keyword evidence="5" id="KW-1185">Reference proteome</keyword>
<dbReference type="OrthoDB" id="9781892at2"/>
<dbReference type="PANTHER" id="PTHR30160">
    <property type="entry name" value="TETRAACYLDISACCHARIDE 4'-KINASE-RELATED"/>
    <property type="match status" value="1"/>
</dbReference>
<dbReference type="PANTHER" id="PTHR30160:SF21">
    <property type="entry name" value="LIPOPOLYSACCHARIDE CORE HEPTOSYLTRANSFERASE OPSX"/>
    <property type="match status" value="1"/>
</dbReference>
<protein>
    <submittedName>
        <fullName evidence="4">Glycosyltransferase family 9 protein</fullName>
    </submittedName>
</protein>
<dbReference type="AlphaFoldDB" id="A0A5C6QD41"/>
<evidence type="ECO:0000256" key="2">
    <source>
        <dbReference type="ARBA" id="ARBA00022679"/>
    </source>
</evidence>
<dbReference type="RefSeq" id="WP_146796623.1">
    <property type="nucleotide sequence ID" value="NZ_VOLP01000002.1"/>
</dbReference>
<accession>A0A5C6QD41</accession>
<evidence type="ECO:0000256" key="1">
    <source>
        <dbReference type="ARBA" id="ARBA00022676"/>
    </source>
</evidence>
<dbReference type="FunFam" id="3.40.50.2000:FF:000164">
    <property type="entry name" value="Lipopolysaccharide heptosyltransferase I"/>
    <property type="match status" value="1"/>
</dbReference>
<evidence type="ECO:0000313" key="4">
    <source>
        <dbReference type="EMBL" id="TWX66610.1"/>
    </source>
</evidence>
<keyword evidence="1" id="KW-0328">Glycosyltransferase</keyword>
<dbReference type="GO" id="GO:0008713">
    <property type="term" value="F:ADP-heptose-lipopolysaccharide heptosyltransferase activity"/>
    <property type="evidence" value="ECO:0007669"/>
    <property type="project" value="TreeGrafter"/>
</dbReference>
<organism evidence="4 6">
    <name type="scientific">Colwellia hornerae</name>
    <dbReference type="NCBI Taxonomy" id="89402"/>
    <lineage>
        <taxon>Bacteria</taxon>
        <taxon>Pseudomonadati</taxon>
        <taxon>Pseudomonadota</taxon>
        <taxon>Gammaproteobacteria</taxon>
        <taxon>Alteromonadales</taxon>
        <taxon>Colwelliaceae</taxon>
        <taxon>Colwellia</taxon>
    </lineage>
</organism>
<evidence type="ECO:0000313" key="3">
    <source>
        <dbReference type="EMBL" id="TWX58734.1"/>
    </source>
</evidence>
<dbReference type="SUPFAM" id="SSF53756">
    <property type="entry name" value="UDP-Glycosyltransferase/glycogen phosphorylase"/>
    <property type="match status" value="1"/>
</dbReference>
<dbReference type="Proteomes" id="UP000321525">
    <property type="component" value="Unassembled WGS sequence"/>
</dbReference>
<dbReference type="EMBL" id="VOLR01000014">
    <property type="protein sequence ID" value="TWX58734.1"/>
    <property type="molecule type" value="Genomic_DNA"/>
</dbReference>
<proteinExistence type="predicted"/>
<dbReference type="InterPro" id="IPR051199">
    <property type="entry name" value="LPS_LOS_Heptosyltrfase"/>
</dbReference>
<dbReference type="CDD" id="cd03789">
    <property type="entry name" value="GT9_LPS_heptosyltransferase"/>
    <property type="match status" value="1"/>
</dbReference>
<sequence length="357" mass="39541">MLGQLTAPKNLCLLRLSAIGDVCHAVAMVQQIQRFYPQTKITWVIGKVEANLLQGLPQVKFVIFDKKAGLKGYRDLRTELADQKFDVLLHMQVALRASLASWCIKAKVKIGFDRKRAKEGQWLFTNQQIAPQHQPHVLDGFIGFAAAIGVPSESPSWQMPIGDENELWASERLSLASDKAIAVISPAASKAERNWHAEGYAKTADYLTQLGFQVVVCGGPTLLETLLATEIITLSQCEIVNLVGQTNLKQLLGVLKLAHLVIAPDTGPAHMAVTVGTPVIGLYAHSNPCRTGPYLYQNYVVSCYQHTAQEQYKQPLEQLPWGIRAKGSDLMNGITFTQVQEKLHLLIDEHYPELIIK</sequence>
<dbReference type="GO" id="GO:0009244">
    <property type="term" value="P:lipopolysaccharide core region biosynthetic process"/>
    <property type="evidence" value="ECO:0007669"/>
    <property type="project" value="TreeGrafter"/>
</dbReference>
<dbReference type="Proteomes" id="UP000321917">
    <property type="component" value="Unassembled WGS sequence"/>
</dbReference>
<reference evidence="4 6" key="1">
    <citation type="submission" date="2019-07" db="EMBL/GenBank/DDBJ databases">
        <title>Genomes of sea-ice associated Colwellia species.</title>
        <authorList>
            <person name="Bowman J.P."/>
        </authorList>
    </citation>
    <scope>NUCLEOTIDE SEQUENCE [LARGE SCALE GENOMIC DNA]</scope>
    <source>
        <strain evidence="3 5">ACAM 607</strain>
        <strain evidence="4 6">IC036</strain>
    </source>
</reference>
<keyword evidence="2 4" id="KW-0808">Transferase</keyword>
<name>A0A5C6QD41_9GAMM</name>
<evidence type="ECO:0000313" key="5">
    <source>
        <dbReference type="Proteomes" id="UP000321525"/>
    </source>
</evidence>
<dbReference type="Gene3D" id="3.40.50.2000">
    <property type="entry name" value="Glycogen Phosphorylase B"/>
    <property type="match status" value="2"/>
</dbReference>
<comment type="caution">
    <text evidence="4">The sequence shown here is derived from an EMBL/GenBank/DDBJ whole genome shotgun (WGS) entry which is preliminary data.</text>
</comment>
<dbReference type="EMBL" id="VOLQ01000017">
    <property type="protein sequence ID" value="TWX66610.1"/>
    <property type="molecule type" value="Genomic_DNA"/>
</dbReference>